<dbReference type="InterPro" id="IPR024311">
    <property type="entry name" value="Lipocalin-like"/>
</dbReference>
<reference evidence="2" key="2">
    <citation type="submission" date="2023-05" db="EMBL/GenBank/DDBJ databases">
        <authorList>
            <consortium name="Lawrence Berkeley National Laboratory"/>
            <person name="Steindorff A."/>
            <person name="Hensen N."/>
            <person name="Bonometti L."/>
            <person name="Westerberg I."/>
            <person name="Brannstrom I.O."/>
            <person name="Guillou S."/>
            <person name="Cros-Aarteil S."/>
            <person name="Calhoun S."/>
            <person name="Haridas S."/>
            <person name="Kuo A."/>
            <person name="Mondo S."/>
            <person name="Pangilinan J."/>
            <person name="Riley R."/>
            <person name="Labutti K."/>
            <person name="Andreopoulos B."/>
            <person name="Lipzen A."/>
            <person name="Chen C."/>
            <person name="Yanf M."/>
            <person name="Daum C."/>
            <person name="Ng V."/>
            <person name="Clum A."/>
            <person name="Ohm R."/>
            <person name="Martin F."/>
            <person name="Silar P."/>
            <person name="Natvig D."/>
            <person name="Lalanne C."/>
            <person name="Gautier V."/>
            <person name="Ament-Velasquez S.L."/>
            <person name="Kruys A."/>
            <person name="Hutchinson M.I."/>
            <person name="Powell A.J."/>
            <person name="Barry K."/>
            <person name="Miller A.N."/>
            <person name="Grigoriev I.V."/>
            <person name="Debuchy R."/>
            <person name="Gladieux P."/>
            <person name="Thoren M.H."/>
            <person name="Johannesson H."/>
        </authorList>
    </citation>
    <scope>NUCLEOTIDE SEQUENCE</scope>
    <source>
        <strain evidence="2">CBS 990.96</strain>
    </source>
</reference>
<reference evidence="2" key="1">
    <citation type="journal article" date="2023" name="Mol. Phylogenet. Evol.">
        <title>Genome-scale phylogeny and comparative genomics of the fungal order Sordariales.</title>
        <authorList>
            <person name="Hensen N."/>
            <person name="Bonometti L."/>
            <person name="Westerberg I."/>
            <person name="Brannstrom I.O."/>
            <person name="Guillou S."/>
            <person name="Cros-Aarteil S."/>
            <person name="Calhoun S."/>
            <person name="Haridas S."/>
            <person name="Kuo A."/>
            <person name="Mondo S."/>
            <person name="Pangilinan J."/>
            <person name="Riley R."/>
            <person name="LaButti K."/>
            <person name="Andreopoulos B."/>
            <person name="Lipzen A."/>
            <person name="Chen C."/>
            <person name="Yan M."/>
            <person name="Daum C."/>
            <person name="Ng V."/>
            <person name="Clum A."/>
            <person name="Steindorff A."/>
            <person name="Ohm R.A."/>
            <person name="Martin F."/>
            <person name="Silar P."/>
            <person name="Natvig D.O."/>
            <person name="Lalanne C."/>
            <person name="Gautier V."/>
            <person name="Ament-Velasquez S.L."/>
            <person name="Kruys A."/>
            <person name="Hutchinson M.I."/>
            <person name="Powell A.J."/>
            <person name="Barry K."/>
            <person name="Miller A.N."/>
            <person name="Grigoriev I.V."/>
            <person name="Debuchy R."/>
            <person name="Gladieux P."/>
            <person name="Hiltunen Thoren M."/>
            <person name="Johannesson H."/>
        </authorList>
    </citation>
    <scope>NUCLEOTIDE SEQUENCE</scope>
    <source>
        <strain evidence="2">CBS 990.96</strain>
    </source>
</reference>
<dbReference type="Proteomes" id="UP001301958">
    <property type="component" value="Unassembled WGS sequence"/>
</dbReference>
<gene>
    <name evidence="2" type="ORF">QBC38DRAFT_483095</name>
</gene>
<name>A0AAN7BKR2_9PEZI</name>
<evidence type="ECO:0000313" key="3">
    <source>
        <dbReference type="Proteomes" id="UP001301958"/>
    </source>
</evidence>
<organism evidence="2 3">
    <name type="scientific">Podospora fimiseda</name>
    <dbReference type="NCBI Taxonomy" id="252190"/>
    <lineage>
        <taxon>Eukaryota</taxon>
        <taxon>Fungi</taxon>
        <taxon>Dikarya</taxon>
        <taxon>Ascomycota</taxon>
        <taxon>Pezizomycotina</taxon>
        <taxon>Sordariomycetes</taxon>
        <taxon>Sordariomycetidae</taxon>
        <taxon>Sordariales</taxon>
        <taxon>Podosporaceae</taxon>
        <taxon>Podospora</taxon>
    </lineage>
</organism>
<proteinExistence type="predicted"/>
<evidence type="ECO:0000313" key="2">
    <source>
        <dbReference type="EMBL" id="KAK4225366.1"/>
    </source>
</evidence>
<feature type="domain" description="Lipocalin-like" evidence="1">
    <location>
        <begin position="34"/>
        <end position="165"/>
    </location>
</feature>
<protein>
    <recommendedName>
        <fullName evidence="1">Lipocalin-like domain-containing protein</fullName>
    </recommendedName>
</protein>
<keyword evidence="3" id="KW-1185">Reference proteome</keyword>
<dbReference type="Pfam" id="PF13924">
    <property type="entry name" value="Lipocalin_5"/>
    <property type="match status" value="1"/>
</dbReference>
<comment type="caution">
    <text evidence="2">The sequence shown here is derived from an EMBL/GenBank/DDBJ whole genome shotgun (WGS) entry which is preliminary data.</text>
</comment>
<accession>A0AAN7BKR2</accession>
<dbReference type="AlphaFoldDB" id="A0AAN7BKR2"/>
<dbReference type="EMBL" id="MU865368">
    <property type="protein sequence ID" value="KAK4225366.1"/>
    <property type="molecule type" value="Genomic_DNA"/>
</dbReference>
<sequence>MKPEAIVKALAGVYTLVNTTNSRDGVPGPPNEPGRWKGFLVYTNTGYVSVSMTSYTLADLPNNGAGLIWPPPSDPSLDAGWTVVGKAVLTYAGPFSIDPAYPATKDFGGVIHGPLDLMSAPMLVGTLQRRNYTVVREKGKNGGVYLSLIVSQPDRGLQSVIWWRKVD</sequence>
<evidence type="ECO:0000259" key="1">
    <source>
        <dbReference type="Pfam" id="PF13924"/>
    </source>
</evidence>